<dbReference type="Gene3D" id="1.10.287.1080">
    <property type="entry name" value="MazG-like"/>
    <property type="match status" value="1"/>
</dbReference>
<evidence type="ECO:0008006" key="2">
    <source>
        <dbReference type="Google" id="ProtNLM"/>
    </source>
</evidence>
<dbReference type="AlphaFoldDB" id="A0A0F8WVD5"/>
<dbReference type="SUPFAM" id="SSF101386">
    <property type="entry name" value="all-alpha NTP pyrophosphatases"/>
    <property type="match status" value="1"/>
</dbReference>
<reference evidence="1" key="1">
    <citation type="journal article" date="2015" name="Nature">
        <title>Complex archaea that bridge the gap between prokaryotes and eukaryotes.</title>
        <authorList>
            <person name="Spang A."/>
            <person name="Saw J.H."/>
            <person name="Jorgensen S.L."/>
            <person name="Zaremba-Niedzwiedzka K."/>
            <person name="Martijn J."/>
            <person name="Lind A.E."/>
            <person name="van Eijk R."/>
            <person name="Schleper C."/>
            <person name="Guy L."/>
            <person name="Ettema T.J."/>
        </authorList>
    </citation>
    <scope>NUCLEOTIDE SEQUENCE</scope>
</reference>
<accession>A0A0F8WVD5</accession>
<name>A0A0F8WVD5_9ZZZZ</name>
<organism evidence="1">
    <name type="scientific">marine sediment metagenome</name>
    <dbReference type="NCBI Taxonomy" id="412755"/>
    <lineage>
        <taxon>unclassified sequences</taxon>
        <taxon>metagenomes</taxon>
        <taxon>ecological metagenomes</taxon>
    </lineage>
</organism>
<gene>
    <name evidence="1" type="ORF">LCGC14_3022310</name>
</gene>
<sequence length="116" mass="13217">MTNKEKKFIDTFNAVASSVSVISELKGWFIKNDPKEIAIKIALMHSELSEALEALRNGNPPSDHIPEFNGMEEEFADTIIRIMHLSDRLKLRTAEAIMAKLQYNITRPYKHGGKQF</sequence>
<protein>
    <recommendedName>
        <fullName evidence="2">NTP pyrophosphohydrolase MazG putative catalytic core domain-containing protein</fullName>
    </recommendedName>
</protein>
<comment type="caution">
    <text evidence="1">The sequence shown here is derived from an EMBL/GenBank/DDBJ whole genome shotgun (WGS) entry which is preliminary data.</text>
</comment>
<proteinExistence type="predicted"/>
<dbReference type="EMBL" id="LAZR01062867">
    <property type="protein sequence ID" value="KKK60643.1"/>
    <property type="molecule type" value="Genomic_DNA"/>
</dbReference>
<evidence type="ECO:0000313" key="1">
    <source>
        <dbReference type="EMBL" id="KKK60643.1"/>
    </source>
</evidence>